<dbReference type="PANTHER" id="PTHR37419">
    <property type="entry name" value="SERINE/THREONINE-PROTEIN KINASE TOXIN HIPA"/>
    <property type="match status" value="1"/>
</dbReference>
<keyword evidence="3 5" id="KW-0418">Kinase</keyword>
<dbReference type="PANTHER" id="PTHR37419:SF1">
    <property type="entry name" value="SERINE_THREONINE-PROTEIN KINASE TOXIN HIPA"/>
    <property type="match status" value="1"/>
</dbReference>
<proteinExistence type="inferred from homology"/>
<comment type="similarity">
    <text evidence="1">Belongs to the HipA Ser/Thr kinase family.</text>
</comment>
<dbReference type="EMBL" id="UGSO01000001">
    <property type="protein sequence ID" value="SUB16798.1"/>
    <property type="molecule type" value="Genomic_DNA"/>
</dbReference>
<evidence type="ECO:0000256" key="1">
    <source>
        <dbReference type="ARBA" id="ARBA00010164"/>
    </source>
</evidence>
<protein>
    <submittedName>
        <fullName evidence="5">Serine/threonine-protein kinase HipA</fullName>
        <ecNumber evidence="5">2.7.11.1</ecNumber>
    </submittedName>
</protein>
<gene>
    <name evidence="5" type="primary">hipA_3</name>
    <name evidence="5" type="ORF">NCTC9381_02714</name>
</gene>
<keyword evidence="2 5" id="KW-0808">Transferase</keyword>
<dbReference type="EC" id="2.7.11.1" evidence="5"/>
<evidence type="ECO:0000313" key="6">
    <source>
        <dbReference type="Proteomes" id="UP000254640"/>
    </source>
</evidence>
<dbReference type="GO" id="GO:0005829">
    <property type="term" value="C:cytosol"/>
    <property type="evidence" value="ECO:0007669"/>
    <property type="project" value="TreeGrafter"/>
</dbReference>
<dbReference type="InterPro" id="IPR052028">
    <property type="entry name" value="HipA_Ser/Thr_kinase"/>
</dbReference>
<dbReference type="Proteomes" id="UP000254640">
    <property type="component" value="Unassembled WGS sequence"/>
</dbReference>
<name>A0A379AGX3_ENTAG</name>
<keyword evidence="6" id="KW-1185">Reference proteome</keyword>
<accession>A0A379AGX3</accession>
<feature type="domain" description="HipA-like C-terminal" evidence="4">
    <location>
        <begin position="2"/>
        <end position="207"/>
    </location>
</feature>
<dbReference type="InterPro" id="IPR012893">
    <property type="entry name" value="HipA-like_C"/>
</dbReference>
<sequence length="242" mass="27436">MRESVENEYLCLALARALGIDVPQATIIRAGQMRALAVERFDRRWSRDKTRLIRLPQEDFCQALGLPSSTKYESDGGPGIAEIMQILMGSSNAIEDRYRFMMFQVFQWLIGATDGHAKNFSLFIERGGSYRLTPFYDVISAYPVLGGTGLNKRALKLAMGLRATKGKKTEIDKIFPRHFIATAKSVSFDRDSLQQIFDFFIKAFPQAVVSVRDALPPDFPQHIADAIFSHSLIMLERLRHKE</sequence>
<dbReference type="GO" id="GO:0004674">
    <property type="term" value="F:protein serine/threonine kinase activity"/>
    <property type="evidence" value="ECO:0007669"/>
    <property type="project" value="UniProtKB-EC"/>
</dbReference>
<dbReference type="Pfam" id="PF07804">
    <property type="entry name" value="HipA_C"/>
    <property type="match status" value="1"/>
</dbReference>
<evidence type="ECO:0000256" key="3">
    <source>
        <dbReference type="ARBA" id="ARBA00022777"/>
    </source>
</evidence>
<reference evidence="5 6" key="1">
    <citation type="submission" date="2018-06" db="EMBL/GenBank/DDBJ databases">
        <authorList>
            <consortium name="Pathogen Informatics"/>
            <person name="Doyle S."/>
        </authorList>
    </citation>
    <scope>NUCLEOTIDE SEQUENCE [LARGE SCALE GENOMIC DNA]</scope>
    <source>
        <strain evidence="5 6">NCTC9381</strain>
    </source>
</reference>
<evidence type="ECO:0000313" key="5">
    <source>
        <dbReference type="EMBL" id="SUB16798.1"/>
    </source>
</evidence>
<evidence type="ECO:0000259" key="4">
    <source>
        <dbReference type="Pfam" id="PF07804"/>
    </source>
</evidence>
<dbReference type="AlphaFoldDB" id="A0A379AGX3"/>
<organism evidence="5 6">
    <name type="scientific">Enterobacter agglomerans</name>
    <name type="common">Erwinia herbicola</name>
    <name type="synonym">Pantoea agglomerans</name>
    <dbReference type="NCBI Taxonomy" id="549"/>
    <lineage>
        <taxon>Bacteria</taxon>
        <taxon>Pseudomonadati</taxon>
        <taxon>Pseudomonadota</taxon>
        <taxon>Gammaproteobacteria</taxon>
        <taxon>Enterobacterales</taxon>
        <taxon>Erwiniaceae</taxon>
        <taxon>Pantoea</taxon>
        <taxon>Pantoea agglomerans group</taxon>
    </lineage>
</organism>
<evidence type="ECO:0000256" key="2">
    <source>
        <dbReference type="ARBA" id="ARBA00022679"/>
    </source>
</evidence>
<dbReference type="STRING" id="549.BEE12_16740"/>